<evidence type="ECO:0000313" key="3">
    <source>
        <dbReference type="Proteomes" id="UP000449547"/>
    </source>
</evidence>
<sequence>IVKENEHGVVTTAECVVEVTTDATGGVVTKTSTIGSKPTECDVCSVYTTAVVETKDNGAVVTAEHVVEVTTDSTGGVITSTVAPHYTTLITTNENGEVLTYTTLESEAKTTDTGSGNNVDSGSGEGSPNVPAGEGQANTLAGSNVVPSGSTVLTLPGAQSTAGSTPGGSEPSVIAEGSASTKLISRSLAAMLLLFVL</sequence>
<evidence type="ECO:0000313" key="2">
    <source>
        <dbReference type="EMBL" id="KAA8907516.1"/>
    </source>
</evidence>
<feature type="non-terminal residue" evidence="2">
    <location>
        <position position="1"/>
    </location>
</feature>
<accession>A0A642UXC8</accession>
<dbReference type="AlphaFoldDB" id="A0A642UXC8"/>
<name>A0A642UXC8_DIURU</name>
<feature type="region of interest" description="Disordered" evidence="1">
    <location>
        <begin position="105"/>
        <end position="174"/>
    </location>
</feature>
<feature type="compositionally biased region" description="Polar residues" evidence="1">
    <location>
        <begin position="136"/>
        <end position="164"/>
    </location>
</feature>
<dbReference type="VEuPathDB" id="FungiDB:DIURU_000523"/>
<organism evidence="2 3">
    <name type="scientific">Diutina rugosa</name>
    <name type="common">Yeast</name>
    <name type="synonym">Candida rugosa</name>
    <dbReference type="NCBI Taxonomy" id="5481"/>
    <lineage>
        <taxon>Eukaryota</taxon>
        <taxon>Fungi</taxon>
        <taxon>Dikarya</taxon>
        <taxon>Ascomycota</taxon>
        <taxon>Saccharomycotina</taxon>
        <taxon>Pichiomycetes</taxon>
        <taxon>Debaryomycetaceae</taxon>
        <taxon>Diutina</taxon>
    </lineage>
</organism>
<dbReference type="EMBL" id="SWFT01000021">
    <property type="protein sequence ID" value="KAA8907516.1"/>
    <property type="molecule type" value="Genomic_DNA"/>
</dbReference>
<gene>
    <name evidence="2" type="ORF">DIURU_000523</name>
</gene>
<reference evidence="2 3" key="1">
    <citation type="submission" date="2019-07" db="EMBL/GenBank/DDBJ databases">
        <title>Genome assembly of two rare yeast pathogens: Diutina rugosa and Trichomonascus ciferrii.</title>
        <authorList>
            <person name="Mixao V."/>
            <person name="Saus E."/>
            <person name="Hansen A."/>
            <person name="Lass-Flor C."/>
            <person name="Gabaldon T."/>
        </authorList>
    </citation>
    <scope>NUCLEOTIDE SEQUENCE [LARGE SCALE GENOMIC DNA]</scope>
    <source>
        <strain evidence="2 3">CBS 613</strain>
    </source>
</reference>
<feature type="compositionally biased region" description="Polar residues" evidence="1">
    <location>
        <begin position="105"/>
        <end position="121"/>
    </location>
</feature>
<evidence type="ECO:0000256" key="1">
    <source>
        <dbReference type="SAM" id="MobiDB-lite"/>
    </source>
</evidence>
<comment type="caution">
    <text evidence="2">The sequence shown here is derived from an EMBL/GenBank/DDBJ whole genome shotgun (WGS) entry which is preliminary data.</text>
</comment>
<dbReference type="RefSeq" id="XP_034014684.1">
    <property type="nucleotide sequence ID" value="XM_034158189.1"/>
</dbReference>
<protein>
    <submittedName>
        <fullName evidence="2">Uncharacterized protein</fullName>
    </submittedName>
</protein>
<dbReference type="GeneID" id="54779176"/>
<dbReference type="Proteomes" id="UP000449547">
    <property type="component" value="Unassembled WGS sequence"/>
</dbReference>
<proteinExistence type="predicted"/>
<keyword evidence="3" id="KW-1185">Reference proteome</keyword>